<dbReference type="InterPro" id="IPR019734">
    <property type="entry name" value="TPR_rpt"/>
</dbReference>
<evidence type="ECO:0000313" key="2">
    <source>
        <dbReference type="EMBL" id="BBH27771.1"/>
    </source>
</evidence>
<dbReference type="KEGG" id="ebm:SG0102_27050"/>
<dbReference type="RefSeq" id="WP_125120468.1">
    <property type="nucleotide sequence ID" value="NZ_AP019309.1"/>
</dbReference>
<proteinExistence type="predicted"/>
<dbReference type="PANTHER" id="PTHR19959:SF119">
    <property type="entry name" value="FUNGAL LIPASE-LIKE DOMAIN-CONTAINING PROTEIN"/>
    <property type="match status" value="1"/>
</dbReference>
<dbReference type="Gene3D" id="1.25.40.10">
    <property type="entry name" value="Tetratricopeptide repeat domain"/>
    <property type="match status" value="2"/>
</dbReference>
<dbReference type="SUPFAM" id="SSF48452">
    <property type="entry name" value="TPR-like"/>
    <property type="match status" value="2"/>
</dbReference>
<dbReference type="PROSITE" id="PS50005">
    <property type="entry name" value="TPR"/>
    <property type="match status" value="1"/>
</dbReference>
<organism evidence="2 3">
    <name type="scientific">Intestinibaculum porci</name>
    <dbReference type="NCBI Taxonomy" id="2487118"/>
    <lineage>
        <taxon>Bacteria</taxon>
        <taxon>Bacillati</taxon>
        <taxon>Bacillota</taxon>
        <taxon>Erysipelotrichia</taxon>
        <taxon>Erysipelotrichales</taxon>
        <taxon>Erysipelotrichaceae</taxon>
        <taxon>Intestinibaculum</taxon>
    </lineage>
</organism>
<reference evidence="2 3" key="1">
    <citation type="submission" date="2018-11" db="EMBL/GenBank/DDBJ databases">
        <title>Novel Erysipelotrichaceae bacterium isolated from small intestine of a swine.</title>
        <authorList>
            <person name="Kim J.S."/>
            <person name="Choe H."/>
            <person name="Lee Y.R."/>
            <person name="Kim K.M."/>
            <person name="Park D.S."/>
        </authorList>
    </citation>
    <scope>NUCLEOTIDE SEQUENCE [LARGE SCALE GENOMIC DNA]</scope>
    <source>
        <strain evidence="2 3">SG0102</strain>
    </source>
</reference>
<gene>
    <name evidence="2" type="ORF">SG0102_27050</name>
</gene>
<dbReference type="InterPro" id="IPR011990">
    <property type="entry name" value="TPR-like_helical_dom_sf"/>
</dbReference>
<dbReference type="Proteomes" id="UP000268059">
    <property type="component" value="Chromosome"/>
</dbReference>
<dbReference type="Pfam" id="PF13181">
    <property type="entry name" value="TPR_8"/>
    <property type="match status" value="1"/>
</dbReference>
<dbReference type="OrthoDB" id="252257at2"/>
<dbReference type="EMBL" id="AP019309">
    <property type="protein sequence ID" value="BBH27771.1"/>
    <property type="molecule type" value="Genomic_DNA"/>
</dbReference>
<dbReference type="AlphaFoldDB" id="A0A3G9JP24"/>
<evidence type="ECO:0000313" key="3">
    <source>
        <dbReference type="Proteomes" id="UP000268059"/>
    </source>
</evidence>
<dbReference type="PANTHER" id="PTHR19959">
    <property type="entry name" value="KINESIN LIGHT CHAIN"/>
    <property type="match status" value="1"/>
</dbReference>
<keyword evidence="3" id="KW-1185">Reference proteome</keyword>
<evidence type="ECO:0000256" key="1">
    <source>
        <dbReference type="PROSITE-ProRule" id="PRU00339"/>
    </source>
</evidence>
<dbReference type="Pfam" id="PF13432">
    <property type="entry name" value="TPR_16"/>
    <property type="match status" value="1"/>
</dbReference>
<feature type="repeat" description="TPR" evidence="1">
    <location>
        <begin position="416"/>
        <end position="449"/>
    </location>
</feature>
<dbReference type="SMART" id="SM00028">
    <property type="entry name" value="TPR"/>
    <property type="match status" value="5"/>
</dbReference>
<dbReference type="InParanoid" id="A0A3G9JP24"/>
<accession>A0A3G9JP24</accession>
<sequence length="568" mass="66006">MEIVLFINDLQPSPIIEKDLDMISFDPKTSQLCIDYVWVGPNGSGDGMRETLALEAPITLLSLYEVIDDAFDHLLEIADLLLNTRLIDYFLDEHNDETLKEIDQQYIMLLQRLYRQKESEDDFVDLAILCQAYGAFLERYDFSRCADPYRREKDLLEDVASHHPTDENIHNAIVGYNDVIRIYEALGDAFQSDTLALYLALYDLKKRAHEVDDYDFAHICERIGILYSEIDTNEDMDGIDHDADRLRMSIFYHQIEKDIFREAYHQSHGLEEGYNYNVALRQIGRRFEALGDKASLLEAQTYYKQAYTIAQTLHQASSEYEDLYTISLEHLGDIYLLLSKPEAAIQAYLEVFAIEQQTMAQLEDRFSVVIINKKLGKAYQALREYQQAQRYYQDALTLVLEVAKESDDYEKQAECGIAYMNLGWLAMDQKKYDEALSYFQKDLSLRLHLNERYGTITSHYSLSLAQRHMGYVLEALGDEEEACLYFKSCVQIALHYCQGHHEGQRHYLMVSLHDLAYCHFQLGNYALAKEGYDQVLAYLAEKSETRVHEYVLDEKAIKQEYEALMKLG</sequence>
<name>A0A3G9JP24_9FIRM</name>
<keyword evidence="1" id="KW-0802">TPR repeat</keyword>
<protein>
    <submittedName>
        <fullName evidence="2">Uncharacterized protein</fullName>
    </submittedName>
</protein>